<feature type="region of interest" description="Disordered" evidence="1">
    <location>
        <begin position="65"/>
        <end position="90"/>
    </location>
</feature>
<dbReference type="RefSeq" id="WP_078198947.1">
    <property type="nucleotide sequence ID" value="NZ_CP017758.1"/>
</dbReference>
<gene>
    <name evidence="2" type="ORF">BJN34_21660</name>
</gene>
<accession>A0A1U9UUV1</accession>
<feature type="compositionally biased region" description="Low complexity" evidence="1">
    <location>
        <begin position="67"/>
        <end position="78"/>
    </location>
</feature>
<organism evidence="2 3">
    <name type="scientific">Cupriavidus necator</name>
    <name type="common">Alcaligenes eutrophus</name>
    <name type="synonym">Ralstonia eutropha</name>
    <dbReference type="NCBI Taxonomy" id="106590"/>
    <lineage>
        <taxon>Bacteria</taxon>
        <taxon>Pseudomonadati</taxon>
        <taxon>Pseudomonadota</taxon>
        <taxon>Betaproteobacteria</taxon>
        <taxon>Burkholderiales</taxon>
        <taxon>Burkholderiaceae</taxon>
        <taxon>Cupriavidus</taxon>
    </lineage>
</organism>
<evidence type="ECO:0000313" key="3">
    <source>
        <dbReference type="Proteomes" id="UP000189627"/>
    </source>
</evidence>
<dbReference type="KEGG" id="cuh:BJN34_21660"/>
<evidence type="ECO:0000256" key="1">
    <source>
        <dbReference type="SAM" id="MobiDB-lite"/>
    </source>
</evidence>
<feature type="compositionally biased region" description="Basic residues" evidence="1">
    <location>
        <begin position="79"/>
        <end position="90"/>
    </location>
</feature>
<reference evidence="3" key="1">
    <citation type="submission" date="2017-02" db="EMBL/GenBank/DDBJ databases">
        <title>Complete genome sequence of Cupriavidus necator strain NH9, a 3-chlorobenzoate degrader.</title>
        <authorList>
            <person name="Moriuchi R."/>
            <person name="Dohra H."/>
            <person name="Ogawa N."/>
        </authorList>
    </citation>
    <scope>NUCLEOTIDE SEQUENCE [LARGE SCALE GENOMIC DNA]</scope>
    <source>
        <strain evidence="3">NH9</strain>
    </source>
</reference>
<proteinExistence type="predicted"/>
<name>A0A1U9UUV1_CUPNE</name>
<dbReference type="Proteomes" id="UP000189627">
    <property type="component" value="Chromosome 2"/>
</dbReference>
<dbReference type="AlphaFoldDB" id="A0A1U9UUV1"/>
<protein>
    <submittedName>
        <fullName evidence="2">Uncharacterized protein</fullName>
    </submittedName>
</protein>
<dbReference type="EMBL" id="CP017758">
    <property type="protein sequence ID" value="AQV96478.1"/>
    <property type="molecule type" value="Genomic_DNA"/>
</dbReference>
<sequence>MSLPEFITIDSTRYTTAQLADEARLQLLNVQVADAEITRLQQQLAIAQTARNAYSNALIGAVKGTKTKAPAENAAAPARKPRTPRNPKGE</sequence>
<dbReference type="OrthoDB" id="5739715at2"/>
<evidence type="ECO:0000313" key="2">
    <source>
        <dbReference type="EMBL" id="AQV96478.1"/>
    </source>
</evidence>